<dbReference type="InterPro" id="IPR018698">
    <property type="entry name" value="VWA-like_dom"/>
</dbReference>
<gene>
    <name evidence="3" type="ORF">EDD77_10617</name>
</gene>
<dbReference type="STRING" id="1650663.GCA_001486665_03278"/>
<dbReference type="Pfam" id="PF09967">
    <property type="entry name" value="DUF2201"/>
    <property type="match status" value="1"/>
</dbReference>
<dbReference type="InterPro" id="IPR025154">
    <property type="entry name" value="Put_metallopeptidase_dom"/>
</dbReference>
<dbReference type="Pfam" id="PF13203">
    <property type="entry name" value="DUF2201_N"/>
    <property type="match status" value="1"/>
</dbReference>
<feature type="domain" description="Putative metallopeptidase" evidence="2">
    <location>
        <begin position="21"/>
        <end position="155"/>
    </location>
</feature>
<evidence type="ECO:0000313" key="4">
    <source>
        <dbReference type="Proteomes" id="UP000295184"/>
    </source>
</evidence>
<proteinExistence type="predicted"/>
<protein>
    <submittedName>
        <fullName evidence="3">Putative metal-dependent peptidase</fullName>
    </submittedName>
</protein>
<name>A0A4R1R1B7_9FIRM</name>
<organism evidence="3 4">
    <name type="scientific">Allofournierella massiliensis</name>
    <dbReference type="NCBI Taxonomy" id="1650663"/>
    <lineage>
        <taxon>Bacteria</taxon>
        <taxon>Bacillati</taxon>
        <taxon>Bacillota</taxon>
        <taxon>Clostridia</taxon>
        <taxon>Eubacteriales</taxon>
        <taxon>Oscillospiraceae</taxon>
        <taxon>Allofournierella</taxon>
    </lineage>
</organism>
<dbReference type="RefSeq" id="WP_077138625.1">
    <property type="nucleotide sequence ID" value="NZ_CABKVM010000019.1"/>
</dbReference>
<dbReference type="EMBL" id="SLUM01000006">
    <property type="protein sequence ID" value="TCL59104.1"/>
    <property type="molecule type" value="Genomic_DNA"/>
</dbReference>
<sequence>MMQQEQRHDPWPEIGQKILIAARSELYLNLPFLDAALCSLPLSTREPTQSLATDGTGLYYNGAWLAQRYERARSLVCRAYLHSLLHCMLRHPPKKAGRDGELWDLACDIAVESILDSLPQRCLTPATPRPRRAHWYGLLQAEMKVITAEAVYRYFRRHPLDEMDRATLAREFLEDDHRLWERAQNDEQEQNASSQWQNIAERIQTQLETMYTEAGAGGDAVLERLRVENRPTANYKAFLHRFAVLGEEMSVDVDSFDYGYYTYGLRRYGNMPLIEPLETREARRIEDLVIAIDTSMSTSGALVRSFLSYTYAILKNTESFFRRFQLRILQCDDQLRADKIITSAEELADYMEHFELIGQSATDFRPVFAHVNKLREEGAFRHLKGILYFTDGLGVYPAKRPPYDAVFVMLAGQGNPERVPPWGIRLLIDEDELTEATIQPTQGA</sequence>
<dbReference type="Proteomes" id="UP000295184">
    <property type="component" value="Unassembled WGS sequence"/>
</dbReference>
<feature type="domain" description="VWA-like" evidence="1">
    <location>
        <begin position="288"/>
        <end position="428"/>
    </location>
</feature>
<evidence type="ECO:0000313" key="3">
    <source>
        <dbReference type="EMBL" id="TCL59104.1"/>
    </source>
</evidence>
<accession>A0A4R1R1B7</accession>
<evidence type="ECO:0000259" key="2">
    <source>
        <dbReference type="Pfam" id="PF13203"/>
    </source>
</evidence>
<reference evidence="3 4" key="1">
    <citation type="submission" date="2019-03" db="EMBL/GenBank/DDBJ databases">
        <title>Genomic Encyclopedia of Type Strains, Phase IV (KMG-IV): sequencing the most valuable type-strain genomes for metagenomic binning, comparative biology and taxonomic classification.</title>
        <authorList>
            <person name="Goeker M."/>
        </authorList>
    </citation>
    <scope>NUCLEOTIDE SEQUENCE [LARGE SCALE GENOMIC DNA]</scope>
    <source>
        <strain evidence="3 4">DSM 100451</strain>
    </source>
</reference>
<dbReference type="PANTHER" id="PTHR38730:SF1">
    <property type="entry name" value="SLL7028 PROTEIN"/>
    <property type="match status" value="1"/>
</dbReference>
<comment type="caution">
    <text evidence="3">The sequence shown here is derived from an EMBL/GenBank/DDBJ whole genome shotgun (WGS) entry which is preliminary data.</text>
</comment>
<dbReference type="PANTHER" id="PTHR38730">
    <property type="entry name" value="SLL7028 PROTEIN"/>
    <property type="match status" value="1"/>
</dbReference>
<evidence type="ECO:0000259" key="1">
    <source>
        <dbReference type="Pfam" id="PF09967"/>
    </source>
</evidence>
<dbReference type="AlphaFoldDB" id="A0A4R1R1B7"/>